<proteinExistence type="predicted"/>
<feature type="compositionally biased region" description="Basic and acidic residues" evidence="1">
    <location>
        <begin position="47"/>
        <end position="61"/>
    </location>
</feature>
<feature type="region of interest" description="Disordered" evidence="1">
    <location>
        <begin position="1"/>
        <end position="61"/>
    </location>
</feature>
<protein>
    <submittedName>
        <fullName evidence="2">Uncharacterized protein</fullName>
    </submittedName>
</protein>
<name>A0A6J4UAH4_9BACT</name>
<dbReference type="AlphaFoldDB" id="A0A6J4UAH4"/>
<evidence type="ECO:0000313" key="2">
    <source>
        <dbReference type="EMBL" id="CAA9545460.1"/>
    </source>
</evidence>
<sequence>MPLSGTDPAHVTTEASGHQDDPVLRVDRTTSPDPVPSRATGTSDDALYPRRSPDHLKETDT</sequence>
<organism evidence="2">
    <name type="scientific">uncultured Thermomicrobiales bacterium</name>
    <dbReference type="NCBI Taxonomy" id="1645740"/>
    <lineage>
        <taxon>Bacteria</taxon>
        <taxon>Pseudomonadati</taxon>
        <taxon>Thermomicrobiota</taxon>
        <taxon>Thermomicrobia</taxon>
        <taxon>Thermomicrobiales</taxon>
        <taxon>environmental samples</taxon>
    </lineage>
</organism>
<dbReference type="EMBL" id="CADCWH010000074">
    <property type="protein sequence ID" value="CAA9545460.1"/>
    <property type="molecule type" value="Genomic_DNA"/>
</dbReference>
<gene>
    <name evidence="2" type="ORF">AVDCRST_MAG70-472</name>
</gene>
<accession>A0A6J4UAH4</accession>
<evidence type="ECO:0000256" key="1">
    <source>
        <dbReference type="SAM" id="MobiDB-lite"/>
    </source>
</evidence>
<feature type="compositionally biased region" description="Basic and acidic residues" evidence="1">
    <location>
        <begin position="17"/>
        <end position="30"/>
    </location>
</feature>
<reference evidence="2" key="1">
    <citation type="submission" date="2020-02" db="EMBL/GenBank/DDBJ databases">
        <authorList>
            <person name="Meier V. D."/>
        </authorList>
    </citation>
    <scope>NUCLEOTIDE SEQUENCE</scope>
    <source>
        <strain evidence="2">AVDCRST_MAG70</strain>
    </source>
</reference>